<dbReference type="Proteomes" id="UP000224634">
    <property type="component" value="Unassembled WGS sequence"/>
</dbReference>
<feature type="region of interest" description="Disordered" evidence="1">
    <location>
        <begin position="1"/>
        <end position="27"/>
    </location>
</feature>
<feature type="compositionally biased region" description="Basic and acidic residues" evidence="1">
    <location>
        <begin position="16"/>
        <end position="27"/>
    </location>
</feature>
<evidence type="ECO:0000256" key="1">
    <source>
        <dbReference type="SAM" id="MobiDB-lite"/>
    </source>
</evidence>
<accession>A0A2B7WX55</accession>
<evidence type="ECO:0000313" key="2">
    <source>
        <dbReference type="EMBL" id="PGH01150.1"/>
    </source>
</evidence>
<comment type="caution">
    <text evidence="2">The sequence shown here is derived from an EMBL/GenBank/DDBJ whole genome shotgun (WGS) entry which is preliminary data.</text>
</comment>
<keyword evidence="3" id="KW-1185">Reference proteome</keyword>
<gene>
    <name evidence="2" type="ORF">AJ80_09045</name>
</gene>
<reference evidence="2 3" key="1">
    <citation type="submission" date="2017-10" db="EMBL/GenBank/DDBJ databases">
        <title>Comparative genomics in systemic dimorphic fungi from Ajellomycetaceae.</title>
        <authorList>
            <person name="Munoz J.F."/>
            <person name="Mcewen J.G."/>
            <person name="Clay O.K."/>
            <person name="Cuomo C.A."/>
        </authorList>
    </citation>
    <scope>NUCLEOTIDE SEQUENCE [LARGE SCALE GENOMIC DNA]</scope>
    <source>
        <strain evidence="2 3">UAMH7299</strain>
    </source>
</reference>
<evidence type="ECO:0000313" key="3">
    <source>
        <dbReference type="Proteomes" id="UP000224634"/>
    </source>
</evidence>
<name>A0A2B7WX55_POLH7</name>
<organism evidence="2 3">
    <name type="scientific">Polytolypa hystricis (strain UAMH7299)</name>
    <dbReference type="NCBI Taxonomy" id="1447883"/>
    <lineage>
        <taxon>Eukaryota</taxon>
        <taxon>Fungi</taxon>
        <taxon>Dikarya</taxon>
        <taxon>Ascomycota</taxon>
        <taxon>Pezizomycotina</taxon>
        <taxon>Eurotiomycetes</taxon>
        <taxon>Eurotiomycetidae</taxon>
        <taxon>Onygenales</taxon>
        <taxon>Onygenales incertae sedis</taxon>
        <taxon>Polytolypa</taxon>
    </lineage>
</organism>
<protein>
    <submittedName>
        <fullName evidence="2">Uncharacterized protein</fullName>
    </submittedName>
</protein>
<dbReference type="EMBL" id="PDNA01000241">
    <property type="protein sequence ID" value="PGH01150.1"/>
    <property type="molecule type" value="Genomic_DNA"/>
</dbReference>
<sequence>MPPANINAPFQQSTIHSEDQKDSLDGPKAEIHHRGIQMVALSRVGLHVAHFSSLLSCIVKPSPCATSCFSSPHFIWDINIAHGSKLHVLGTLKASPTHHARSDASHQTGLYVHRTGIYLQSLIVPPHAESDALENLVKVFTVPGTFACMDVRAVSTHIPGTTILARGGMRGCHVIDPYACVVLESTNHPSHRQGGYCLSLSRTLSKRAAMPLVLYV</sequence>
<proteinExistence type="predicted"/>
<dbReference type="AlphaFoldDB" id="A0A2B7WX55"/>